<sequence>LLRGVASSNSRGLIIQQTTTHGLHSFNSLSIGSMRGTLDSKATKVVCIRGERRGWGLGQQPRGAGDSSFFGLEKKATEREENCIFTFLLMEKDVT</sequence>
<feature type="non-terminal residue" evidence="1">
    <location>
        <position position="1"/>
    </location>
</feature>
<reference evidence="1" key="1">
    <citation type="journal article" date="2015" name="Sci. Rep.">
        <title>The power of single molecule real-time sequencing technology in the de novo assembly of a eukaryotic genome.</title>
        <authorList>
            <person name="Sakai H."/>
            <person name="Naito K."/>
            <person name="Ogiso-Tanaka E."/>
            <person name="Takahashi Y."/>
            <person name="Iseki K."/>
            <person name="Muto C."/>
            <person name="Satou K."/>
            <person name="Teruya K."/>
            <person name="Shiroma A."/>
            <person name="Shimoji M."/>
            <person name="Hirano T."/>
            <person name="Itoh T."/>
            <person name="Kaga A."/>
            <person name="Tomooka N."/>
        </authorList>
    </citation>
    <scope>NUCLEOTIDE SEQUENCE</scope>
</reference>
<dbReference type="AlphaFoldDB" id="A0A0S3TDG8"/>
<gene>
    <name evidence="1" type="primary">Vigan.UMG003800</name>
    <name evidence="1" type="ORF">VIGAN_UM003800</name>
</gene>
<proteinExistence type="predicted"/>
<name>A0A0S3TDG8_PHAAN</name>
<protein>
    <submittedName>
        <fullName evidence="1">Uncharacterized protein</fullName>
    </submittedName>
</protein>
<evidence type="ECO:0000313" key="1">
    <source>
        <dbReference type="EMBL" id="BAU03041.1"/>
    </source>
</evidence>
<dbReference type="EMBL" id="AP015053">
    <property type="protein sequence ID" value="BAU03041.1"/>
    <property type="molecule type" value="Genomic_DNA"/>
</dbReference>
<organism evidence="1">
    <name type="scientific">Vigna angularis var. angularis</name>
    <dbReference type="NCBI Taxonomy" id="157739"/>
    <lineage>
        <taxon>Eukaryota</taxon>
        <taxon>Viridiplantae</taxon>
        <taxon>Streptophyta</taxon>
        <taxon>Embryophyta</taxon>
        <taxon>Tracheophyta</taxon>
        <taxon>Spermatophyta</taxon>
        <taxon>Magnoliopsida</taxon>
        <taxon>eudicotyledons</taxon>
        <taxon>Gunneridae</taxon>
        <taxon>Pentapetalae</taxon>
        <taxon>rosids</taxon>
        <taxon>fabids</taxon>
        <taxon>Fabales</taxon>
        <taxon>Fabaceae</taxon>
        <taxon>Papilionoideae</taxon>
        <taxon>50 kb inversion clade</taxon>
        <taxon>NPAAA clade</taxon>
        <taxon>indigoferoid/millettioid clade</taxon>
        <taxon>Phaseoleae</taxon>
        <taxon>Vigna</taxon>
    </lineage>
</organism>
<accession>A0A0S3TDG8</accession>